<keyword evidence="3" id="KW-0464">Manganese</keyword>
<dbReference type="CDD" id="cd09999">
    <property type="entry name" value="Arginase-like_1"/>
    <property type="match status" value="1"/>
</dbReference>
<organism evidence="5 6">
    <name type="scientific">Rhodococcus jostii</name>
    <dbReference type="NCBI Taxonomy" id="132919"/>
    <lineage>
        <taxon>Bacteria</taxon>
        <taxon>Bacillati</taxon>
        <taxon>Actinomycetota</taxon>
        <taxon>Actinomycetes</taxon>
        <taxon>Mycobacteriales</taxon>
        <taxon>Nocardiaceae</taxon>
        <taxon>Rhodococcus</taxon>
    </lineage>
</organism>
<sequence>MDAAGWFLLGAPWDCSGSARGEQAAPDAFREAGLSAMVGRDVGDAATAIDSTDRDGPTGVIALFETVRAAHALAEDLAVAMTDLPGRRPLVVGGDCSILLGIFPALRRHLGSAGLWFVDGHPDYLDGRSSDTGETADMELAVLTGVGAEALITLSGTPPMIRASDIVLIGHRTEGLDAASAAELARLPPDLRRIEAPRVAGDAIAAGRQAAEWLAGTGNGVWLHLDLDVLDPESLGAVTYPQQGGLDWGQLADVVAPLARSPRLVGVSVADFRPDLDPAGDQATRVLDFLGRSLP</sequence>
<dbReference type="InterPro" id="IPR006035">
    <property type="entry name" value="Ureohydrolase"/>
</dbReference>
<dbReference type="PANTHER" id="PTHR43782">
    <property type="entry name" value="ARGINASE"/>
    <property type="match status" value="1"/>
</dbReference>
<proteinExistence type="inferred from homology"/>
<dbReference type="Pfam" id="PF00491">
    <property type="entry name" value="Arginase"/>
    <property type="match status" value="1"/>
</dbReference>
<gene>
    <name evidence="5" type="ORF">SAMN04490220_3902</name>
</gene>
<evidence type="ECO:0000256" key="2">
    <source>
        <dbReference type="ARBA" id="ARBA00022801"/>
    </source>
</evidence>
<dbReference type="EMBL" id="FNTL01000004">
    <property type="protein sequence ID" value="SED23419.1"/>
    <property type="molecule type" value="Genomic_DNA"/>
</dbReference>
<dbReference type="Proteomes" id="UP000183407">
    <property type="component" value="Unassembled WGS sequence"/>
</dbReference>
<evidence type="ECO:0000256" key="3">
    <source>
        <dbReference type="ARBA" id="ARBA00023211"/>
    </source>
</evidence>
<dbReference type="PIRSF" id="PIRSF036979">
    <property type="entry name" value="Arginase"/>
    <property type="match status" value="1"/>
</dbReference>
<dbReference type="OrthoDB" id="7331788at2"/>
<evidence type="ECO:0000313" key="5">
    <source>
        <dbReference type="EMBL" id="SED23419.1"/>
    </source>
</evidence>
<evidence type="ECO:0000256" key="4">
    <source>
        <dbReference type="PROSITE-ProRule" id="PRU00742"/>
    </source>
</evidence>
<comment type="similarity">
    <text evidence="4">Belongs to the arginase family.</text>
</comment>
<dbReference type="GO" id="GO:0005737">
    <property type="term" value="C:cytoplasm"/>
    <property type="evidence" value="ECO:0007669"/>
    <property type="project" value="TreeGrafter"/>
</dbReference>
<keyword evidence="1" id="KW-0479">Metal-binding</keyword>
<dbReference type="AlphaFoldDB" id="A0A1H4YZF9"/>
<dbReference type="PROSITE" id="PS51409">
    <property type="entry name" value="ARGINASE_2"/>
    <property type="match status" value="1"/>
</dbReference>
<dbReference type="GO" id="GO:0030145">
    <property type="term" value="F:manganese ion binding"/>
    <property type="evidence" value="ECO:0007669"/>
    <property type="project" value="TreeGrafter"/>
</dbReference>
<name>A0A1H4YZF9_RHOJO</name>
<protein>
    <submittedName>
        <fullName evidence="5">Arginase</fullName>
    </submittedName>
</protein>
<dbReference type="Gene3D" id="3.40.800.10">
    <property type="entry name" value="Ureohydrolase domain"/>
    <property type="match status" value="1"/>
</dbReference>
<evidence type="ECO:0000313" key="6">
    <source>
        <dbReference type="Proteomes" id="UP000183407"/>
    </source>
</evidence>
<dbReference type="RefSeq" id="WP_073362919.1">
    <property type="nucleotide sequence ID" value="NZ_FNTL01000004.1"/>
</dbReference>
<evidence type="ECO:0000256" key="1">
    <source>
        <dbReference type="ARBA" id="ARBA00022723"/>
    </source>
</evidence>
<reference evidence="6" key="1">
    <citation type="submission" date="2016-10" db="EMBL/GenBank/DDBJ databases">
        <authorList>
            <person name="Varghese N."/>
        </authorList>
    </citation>
    <scope>NUCLEOTIDE SEQUENCE [LARGE SCALE GENOMIC DNA]</scope>
    <source>
        <strain evidence="6">DSM 44719</strain>
    </source>
</reference>
<dbReference type="PANTHER" id="PTHR43782:SF3">
    <property type="entry name" value="ARGINASE"/>
    <property type="match status" value="1"/>
</dbReference>
<dbReference type="PRINTS" id="PR00116">
    <property type="entry name" value="ARGINASE"/>
</dbReference>
<keyword evidence="2" id="KW-0378">Hydrolase</keyword>
<accession>A0A1H4YZF9</accession>
<dbReference type="GO" id="GO:0004053">
    <property type="term" value="F:arginase activity"/>
    <property type="evidence" value="ECO:0007669"/>
    <property type="project" value="TreeGrafter"/>
</dbReference>
<dbReference type="SUPFAM" id="SSF52768">
    <property type="entry name" value="Arginase/deacetylase"/>
    <property type="match status" value="1"/>
</dbReference>
<dbReference type="InterPro" id="IPR023696">
    <property type="entry name" value="Ureohydrolase_dom_sf"/>
</dbReference>